<dbReference type="Proteomes" id="UP000489600">
    <property type="component" value="Unassembled WGS sequence"/>
</dbReference>
<evidence type="ECO:0000313" key="2">
    <source>
        <dbReference type="Proteomes" id="UP000489600"/>
    </source>
</evidence>
<dbReference type="AlphaFoldDB" id="A0A565BRT4"/>
<dbReference type="InterPro" id="IPR046848">
    <property type="entry name" value="E_motif"/>
</dbReference>
<organism evidence="1 2">
    <name type="scientific">Arabis nemorensis</name>
    <dbReference type="NCBI Taxonomy" id="586526"/>
    <lineage>
        <taxon>Eukaryota</taxon>
        <taxon>Viridiplantae</taxon>
        <taxon>Streptophyta</taxon>
        <taxon>Embryophyta</taxon>
        <taxon>Tracheophyta</taxon>
        <taxon>Spermatophyta</taxon>
        <taxon>Magnoliopsida</taxon>
        <taxon>eudicotyledons</taxon>
        <taxon>Gunneridae</taxon>
        <taxon>Pentapetalae</taxon>
        <taxon>rosids</taxon>
        <taxon>malvids</taxon>
        <taxon>Brassicales</taxon>
        <taxon>Brassicaceae</taxon>
        <taxon>Arabideae</taxon>
        <taxon>Arabis</taxon>
    </lineage>
</organism>
<dbReference type="OrthoDB" id="185373at2759"/>
<keyword evidence="2" id="KW-1185">Reference proteome</keyword>
<accession>A0A565BRT4</accession>
<reference evidence="1" key="1">
    <citation type="submission" date="2019-07" db="EMBL/GenBank/DDBJ databases">
        <authorList>
            <person name="Dittberner H."/>
        </authorList>
    </citation>
    <scope>NUCLEOTIDE SEQUENCE [LARGE SCALE GENOMIC DNA]</scope>
</reference>
<sequence>MPLKHDPMVLKTFLGACRACGEIEMASQVAIHLLEIEPEDHFTYVLLSHMYSDLKKWEEKAGVKKMMKERGVKKVPGWSWIEIRNKVYAFNAEDRSHPELSRDLLDD</sequence>
<comment type="caution">
    <text evidence="1">The sequence shown here is derived from an EMBL/GenBank/DDBJ whole genome shotgun (WGS) entry which is preliminary data.</text>
</comment>
<protein>
    <recommendedName>
        <fullName evidence="3">DYW domain-containing protein</fullName>
    </recommendedName>
</protein>
<dbReference type="PANTHER" id="PTHR47926">
    <property type="entry name" value="PENTATRICOPEPTIDE REPEAT-CONTAINING PROTEIN"/>
    <property type="match status" value="1"/>
</dbReference>
<dbReference type="GO" id="GO:0009451">
    <property type="term" value="P:RNA modification"/>
    <property type="evidence" value="ECO:0007669"/>
    <property type="project" value="InterPro"/>
</dbReference>
<dbReference type="EMBL" id="CABITT030000005">
    <property type="protein sequence ID" value="VVB04093.1"/>
    <property type="molecule type" value="Genomic_DNA"/>
</dbReference>
<evidence type="ECO:0000313" key="1">
    <source>
        <dbReference type="EMBL" id="VVB04093.1"/>
    </source>
</evidence>
<proteinExistence type="predicted"/>
<dbReference type="InterPro" id="IPR046960">
    <property type="entry name" value="PPR_At4g14850-like_plant"/>
</dbReference>
<dbReference type="GO" id="GO:0003723">
    <property type="term" value="F:RNA binding"/>
    <property type="evidence" value="ECO:0007669"/>
    <property type="project" value="InterPro"/>
</dbReference>
<name>A0A565BRT4_9BRAS</name>
<gene>
    <name evidence="1" type="ORF">ANE_LOCUS14537</name>
</gene>
<dbReference type="PANTHER" id="PTHR47926:SF372">
    <property type="entry name" value="PENTATRICOPEPTIDE REPEAT-CONTAINING PROTEIN"/>
    <property type="match status" value="1"/>
</dbReference>
<dbReference type="Pfam" id="PF20431">
    <property type="entry name" value="E_motif"/>
    <property type="match status" value="1"/>
</dbReference>
<evidence type="ECO:0008006" key="3">
    <source>
        <dbReference type="Google" id="ProtNLM"/>
    </source>
</evidence>